<dbReference type="CDD" id="cd00077">
    <property type="entry name" value="HDc"/>
    <property type="match status" value="1"/>
</dbReference>
<evidence type="ECO:0000256" key="1">
    <source>
        <dbReference type="ARBA" id="ARBA00022801"/>
    </source>
</evidence>
<dbReference type="InterPro" id="IPR006674">
    <property type="entry name" value="HD_domain"/>
</dbReference>
<reference evidence="4" key="1">
    <citation type="submission" date="2024-05" db="EMBL/GenBank/DDBJ databases">
        <authorList>
            <person name="Kim S."/>
            <person name="Heo J."/>
            <person name="Choi H."/>
            <person name="Choi Y."/>
            <person name="Kwon S.-W."/>
            <person name="Kim Y."/>
        </authorList>
    </citation>
    <scope>NUCLEOTIDE SEQUENCE</scope>
    <source>
        <strain evidence="4">KACC 23698</strain>
    </source>
</reference>
<dbReference type="Pfam" id="PF13487">
    <property type="entry name" value="HD_5"/>
    <property type="match status" value="2"/>
</dbReference>
<dbReference type="InterPro" id="IPR052020">
    <property type="entry name" value="Cyclic_di-GMP/3'3'-cGAMP_PDE"/>
</dbReference>
<dbReference type="SMART" id="SM00471">
    <property type="entry name" value="HDc"/>
    <property type="match status" value="1"/>
</dbReference>
<evidence type="ECO:0000259" key="3">
    <source>
        <dbReference type="PROSITE" id="PS51832"/>
    </source>
</evidence>
<evidence type="ECO:0000259" key="2">
    <source>
        <dbReference type="PROSITE" id="PS51831"/>
    </source>
</evidence>
<dbReference type="GO" id="GO:0009214">
    <property type="term" value="P:cyclic nucleotide catabolic process"/>
    <property type="evidence" value="ECO:0007669"/>
    <property type="project" value="UniProtKB-ARBA"/>
</dbReference>
<dbReference type="AlphaFoldDB" id="A0AAU7JJX6"/>
<accession>A0AAU7JJX6</accession>
<dbReference type="GO" id="GO:0004112">
    <property type="term" value="F:cyclic-nucleotide phosphodiesterase activity"/>
    <property type="evidence" value="ECO:0007669"/>
    <property type="project" value="UniProtKB-ARBA"/>
</dbReference>
<dbReference type="SUPFAM" id="SSF109604">
    <property type="entry name" value="HD-domain/PDEase-like"/>
    <property type="match status" value="2"/>
</dbReference>
<dbReference type="PROSITE" id="PS51831">
    <property type="entry name" value="HD"/>
    <property type="match status" value="1"/>
</dbReference>
<organism evidence="4">
    <name type="scientific">Alsobacter sp. KACC 23698</name>
    <dbReference type="NCBI Taxonomy" id="3149229"/>
    <lineage>
        <taxon>Bacteria</taxon>
        <taxon>Pseudomonadati</taxon>
        <taxon>Pseudomonadota</taxon>
        <taxon>Alphaproteobacteria</taxon>
        <taxon>Hyphomicrobiales</taxon>
        <taxon>Alsobacteraceae</taxon>
        <taxon>Alsobacter</taxon>
    </lineage>
</organism>
<name>A0AAU7JJX6_9HYPH</name>
<dbReference type="Gene3D" id="1.10.3210.10">
    <property type="entry name" value="Hypothetical protein af1432"/>
    <property type="match status" value="2"/>
</dbReference>
<dbReference type="EMBL" id="CP157484">
    <property type="protein sequence ID" value="XBO40444.1"/>
    <property type="molecule type" value="Genomic_DNA"/>
</dbReference>
<feature type="domain" description="HD-GYP" evidence="3">
    <location>
        <begin position="265"/>
        <end position="457"/>
    </location>
</feature>
<dbReference type="PROSITE" id="PS51832">
    <property type="entry name" value="HD_GYP"/>
    <property type="match status" value="1"/>
</dbReference>
<feature type="domain" description="HD" evidence="2">
    <location>
        <begin position="287"/>
        <end position="409"/>
    </location>
</feature>
<gene>
    <name evidence="4" type="ORF">ABEG18_06670</name>
</gene>
<dbReference type="RefSeq" id="WP_406857304.1">
    <property type="nucleotide sequence ID" value="NZ_CP157484.1"/>
</dbReference>
<protein>
    <submittedName>
        <fullName evidence="4">HD domain-containing phosphohydrolase</fullName>
    </submittedName>
</protein>
<dbReference type="PANTHER" id="PTHR45228:SF5">
    <property type="entry name" value="CYCLIC DI-GMP PHOSPHODIESTERASE VC_1348-RELATED"/>
    <property type="match status" value="1"/>
</dbReference>
<dbReference type="InterPro" id="IPR037522">
    <property type="entry name" value="HD_GYP_dom"/>
</dbReference>
<evidence type="ECO:0000313" key="4">
    <source>
        <dbReference type="EMBL" id="XBO40444.1"/>
    </source>
</evidence>
<keyword evidence="1" id="KW-0378">Hydrolase</keyword>
<dbReference type="FunFam" id="1.10.3210.10:FF:000018">
    <property type="entry name" value="Two-component system response regulator"/>
    <property type="match status" value="1"/>
</dbReference>
<dbReference type="PANTHER" id="PTHR45228">
    <property type="entry name" value="CYCLIC DI-GMP PHOSPHODIESTERASE TM_0186-RELATED"/>
    <property type="match status" value="1"/>
</dbReference>
<proteinExistence type="predicted"/>
<sequence length="457" mass="49710">MNEREAYPPAQELRLAELLGALSHALDLTEGQPPGHCVRCCWIGMHIGREAGLCDAQLWDLYYTLLLKDLGCSSNAARICRLYVTDDLAFKRDFKRIDGGLPQALRFVLAHTGLKAGLAERFRAIVGILQNGGEIARELIETRCQRGAEIARRMRFSEAVAQGVQNLDEHWDGGGSPLGAAGEGIPVHARIALIAQVVDVFQSADGPQAAMREVARRAGSWFDPAWARAFARAAADASFWRGLNSPTLEQDVFALEPALDGDLVDEDYLDDIAAAFAQVVDAKSPFTSGHSDRVTLYADLIAEELGFSAADRRRLRRAALLHDIGKLGVSNSILDKPGKLDEAEWEAMRLHPAHSETILSRIHAFRDLAPIAGGHHERLDGKGYPRGLRGDEIGLETRIVTAADVFDALTAERPYRAAMPIPKALAIMEEGLGSSIDPTCFAALGRALQRVDALLAT</sequence>
<dbReference type="InterPro" id="IPR003607">
    <property type="entry name" value="HD/PDEase_dom"/>
</dbReference>